<evidence type="ECO:0000313" key="4">
    <source>
        <dbReference type="Proteomes" id="UP000193303"/>
    </source>
</evidence>
<comment type="caution">
    <text evidence="2">The sequence shown here is derived from an EMBL/GenBank/DDBJ whole genome shotgun (WGS) entry which is preliminary data.</text>
</comment>
<dbReference type="Pfam" id="PF08238">
    <property type="entry name" value="Sel1"/>
    <property type="match status" value="6"/>
</dbReference>
<dbReference type="PANTHER" id="PTHR11102">
    <property type="entry name" value="SEL-1-LIKE PROTEIN"/>
    <property type="match status" value="1"/>
</dbReference>
<evidence type="ECO:0000313" key="3">
    <source>
        <dbReference type="EMBL" id="OSI26962.1"/>
    </source>
</evidence>
<dbReference type="EMBL" id="MTAB01000021">
    <property type="protein sequence ID" value="OSI19052.1"/>
    <property type="molecule type" value="Genomic_DNA"/>
</dbReference>
<feature type="repeat" description="TPR" evidence="1">
    <location>
        <begin position="73"/>
        <end position="106"/>
    </location>
</feature>
<dbReference type="Proteomes" id="UP000193346">
    <property type="component" value="Unassembled WGS sequence"/>
</dbReference>
<sequence>MPSYNNLGFYYSHGIGVPVDWKKGAEYYQLAADNGYADAYQNLAIIYSQGKGVLQNQDRALELAKKAVDNGNQLAIYNVGTIYASMGKYDDAILWLRKAADLNISVAQAELAGLLVKIGKNEKDREEAKQWLFKSLEQDDAYAYSVAGVMYSEKNDTFPYDEAKAFDYYLKAAEMGEETAQTLIGLWYLNGKHVMKDEKKALEWFERSANNGEIKAAKKLVEIYGNGTKDIPKNEAKKQYWKNKLVVE</sequence>
<dbReference type="AlphaFoldDB" id="A0A1X3DH53"/>
<reference evidence="2 5" key="2">
    <citation type="submission" date="2017-01" db="EMBL/GenBank/DDBJ databases">
        <authorList>
            <person name="Wolfgang W.J."/>
            <person name="Cole J."/>
            <person name="Wroblewski D."/>
            <person name="Mcginnis J."/>
            <person name="Musser K.A."/>
        </authorList>
    </citation>
    <scope>NUCLEOTIDE SEQUENCE</scope>
    <source>
        <strain evidence="2">124861</strain>
        <strain evidence="3 5">93087</strain>
    </source>
</reference>
<name>A0A1X3DH53_9NEIS</name>
<keyword evidence="1" id="KW-0802">TPR repeat</keyword>
<dbReference type="SMART" id="SM00671">
    <property type="entry name" value="SEL1"/>
    <property type="match status" value="6"/>
</dbReference>
<dbReference type="InterPro" id="IPR050767">
    <property type="entry name" value="Sel1_AlgK"/>
</dbReference>
<evidence type="ECO:0000313" key="5">
    <source>
        <dbReference type="Proteomes" id="UP000193346"/>
    </source>
</evidence>
<evidence type="ECO:0000313" key="2">
    <source>
        <dbReference type="EMBL" id="OSI19052.1"/>
    </source>
</evidence>
<protein>
    <submittedName>
        <fullName evidence="2">Uncharacterized protein</fullName>
    </submittedName>
</protein>
<dbReference type="EMBL" id="MTAC01000052">
    <property type="protein sequence ID" value="OSI26962.1"/>
    <property type="molecule type" value="Genomic_DNA"/>
</dbReference>
<dbReference type="InterPro" id="IPR006597">
    <property type="entry name" value="Sel1-like"/>
</dbReference>
<proteinExistence type="predicted"/>
<dbReference type="InterPro" id="IPR011990">
    <property type="entry name" value="TPR-like_helical_dom_sf"/>
</dbReference>
<dbReference type="Gene3D" id="1.25.40.10">
    <property type="entry name" value="Tetratricopeptide repeat domain"/>
    <property type="match status" value="1"/>
</dbReference>
<dbReference type="Proteomes" id="UP000193303">
    <property type="component" value="Unassembled WGS sequence"/>
</dbReference>
<organism evidence="2 4">
    <name type="scientific">Neisseria dumasiana</name>
    <dbReference type="NCBI Taxonomy" id="1931275"/>
    <lineage>
        <taxon>Bacteria</taxon>
        <taxon>Pseudomonadati</taxon>
        <taxon>Pseudomonadota</taxon>
        <taxon>Betaproteobacteria</taxon>
        <taxon>Neisseriales</taxon>
        <taxon>Neisseriaceae</taxon>
        <taxon>Neisseria</taxon>
    </lineage>
</organism>
<gene>
    <name evidence="2" type="ORF">BV912_08915</name>
    <name evidence="3" type="ORF">BV913_12050</name>
</gene>
<keyword evidence="5" id="KW-1185">Reference proteome</keyword>
<evidence type="ECO:0000256" key="1">
    <source>
        <dbReference type="PROSITE-ProRule" id="PRU00339"/>
    </source>
</evidence>
<accession>A0A1X3DH53</accession>
<dbReference type="SUPFAM" id="SSF81901">
    <property type="entry name" value="HCP-like"/>
    <property type="match status" value="2"/>
</dbReference>
<dbReference type="PROSITE" id="PS50005">
    <property type="entry name" value="TPR"/>
    <property type="match status" value="1"/>
</dbReference>
<dbReference type="PANTHER" id="PTHR11102:SF160">
    <property type="entry name" value="ERAD-ASSOCIATED E3 UBIQUITIN-PROTEIN LIGASE COMPONENT HRD3"/>
    <property type="match status" value="1"/>
</dbReference>
<reference evidence="4" key="1">
    <citation type="submission" date="2017-01" db="EMBL/GenBank/DDBJ databases">
        <authorList>
            <person name="Mah S.A."/>
            <person name="Swanson W.J."/>
            <person name="Moy G.W."/>
            <person name="Vacquier V.D."/>
        </authorList>
    </citation>
    <scope>NUCLEOTIDE SEQUENCE [LARGE SCALE GENOMIC DNA]</scope>
    <source>
        <strain evidence="4">124861</strain>
    </source>
</reference>
<dbReference type="InterPro" id="IPR019734">
    <property type="entry name" value="TPR_rpt"/>
</dbReference>